<dbReference type="SUPFAM" id="SSF55781">
    <property type="entry name" value="GAF domain-like"/>
    <property type="match status" value="1"/>
</dbReference>
<protein>
    <recommendedName>
        <fullName evidence="4">IclR-ED domain-containing protein</fullName>
    </recommendedName>
</protein>
<organism evidence="5 6">
    <name type="scientific">Aureimonas altamirensis</name>
    <dbReference type="NCBI Taxonomy" id="370622"/>
    <lineage>
        <taxon>Bacteria</taxon>
        <taxon>Pseudomonadati</taxon>
        <taxon>Pseudomonadota</taxon>
        <taxon>Alphaproteobacteria</taxon>
        <taxon>Hyphomicrobiales</taxon>
        <taxon>Aurantimonadaceae</taxon>
        <taxon>Aureimonas</taxon>
    </lineage>
</organism>
<dbReference type="PANTHER" id="PTHR30136:SF24">
    <property type="entry name" value="HTH-TYPE TRANSCRIPTIONAL REPRESSOR ALLR"/>
    <property type="match status" value="1"/>
</dbReference>
<keyword evidence="1" id="KW-0805">Transcription regulation</keyword>
<gene>
    <name evidence="5" type="ORF">LA66_16010</name>
</gene>
<dbReference type="InterPro" id="IPR014757">
    <property type="entry name" value="Tscrpt_reg_IclR_C"/>
</dbReference>
<dbReference type="EMBL" id="JRFJ01000004">
    <property type="protein sequence ID" value="KHJ54061.1"/>
    <property type="molecule type" value="Genomic_DNA"/>
</dbReference>
<accession>A0A0B1Q3W5</accession>
<evidence type="ECO:0000259" key="4">
    <source>
        <dbReference type="PROSITE" id="PS51078"/>
    </source>
</evidence>
<dbReference type="STRING" id="370622.LA66_16010"/>
<keyword evidence="2" id="KW-0238">DNA-binding</keyword>
<reference evidence="5 6" key="1">
    <citation type="submission" date="2014-09" db="EMBL/GenBank/DDBJ databases">
        <title>Isolation and characterization of Aurantimonas altamirensis ON-56566 from clinical sample following a dog bite.</title>
        <authorList>
            <person name="Eshaghi A."/>
            <person name="Li A."/>
            <person name="Shahinas D."/>
            <person name="Bahn P."/>
            <person name="Kus J.V."/>
            <person name="Patel S.N."/>
        </authorList>
    </citation>
    <scope>NUCLEOTIDE SEQUENCE [LARGE SCALE GENOMIC DNA]</scope>
    <source>
        <strain evidence="5 6">ON-56566</strain>
    </source>
</reference>
<keyword evidence="3" id="KW-0804">Transcription</keyword>
<dbReference type="Gene3D" id="1.10.10.10">
    <property type="entry name" value="Winged helix-like DNA-binding domain superfamily/Winged helix DNA-binding domain"/>
    <property type="match status" value="1"/>
</dbReference>
<dbReference type="Gene3D" id="3.30.450.40">
    <property type="match status" value="1"/>
</dbReference>
<dbReference type="Pfam" id="PF01614">
    <property type="entry name" value="IclR_C"/>
    <property type="match status" value="1"/>
</dbReference>
<dbReference type="GO" id="GO:0003677">
    <property type="term" value="F:DNA binding"/>
    <property type="evidence" value="ECO:0007669"/>
    <property type="project" value="UniProtKB-KW"/>
</dbReference>
<evidence type="ECO:0000256" key="2">
    <source>
        <dbReference type="ARBA" id="ARBA00023125"/>
    </source>
</evidence>
<comment type="caution">
    <text evidence="5">The sequence shown here is derived from an EMBL/GenBank/DDBJ whole genome shotgun (WGS) entry which is preliminary data.</text>
</comment>
<dbReference type="InterPro" id="IPR029016">
    <property type="entry name" value="GAF-like_dom_sf"/>
</dbReference>
<dbReference type="PANTHER" id="PTHR30136">
    <property type="entry name" value="HELIX-TURN-HELIX TRANSCRIPTIONAL REGULATOR, ICLR FAMILY"/>
    <property type="match status" value="1"/>
</dbReference>
<dbReference type="GO" id="GO:0003700">
    <property type="term" value="F:DNA-binding transcription factor activity"/>
    <property type="evidence" value="ECO:0007669"/>
    <property type="project" value="TreeGrafter"/>
</dbReference>
<name>A0A0B1Q3W5_9HYPH</name>
<dbReference type="InterPro" id="IPR005471">
    <property type="entry name" value="Tscrpt_reg_IclR_N"/>
</dbReference>
<sequence length="249" mass="26619">MSGRGAERILDLVEWMAGQVAPVGLADAAQAMATPKSSMLLLLRILVDRGYAERLPDGRYALARLPGEMGSTGRAWGTLLRVAEPRLRAAVDTVRETGFVAVLDEGKVRYLNKLLPDREIRYDRDITAPRAPHQVASGIALMAWMPAAEREALIDTLDADPAVLEADLAACRANGFFYNGKGVVEGAAGVAAPVFGADGRAVAAINISGPRDRVAAQIDSLSQQAVQTAARVTEELQRRTHNKRIPGGN</sequence>
<dbReference type="OrthoDB" id="8357778at2"/>
<feature type="domain" description="IclR-ED" evidence="4">
    <location>
        <begin position="53"/>
        <end position="238"/>
    </location>
</feature>
<dbReference type="PROSITE" id="PS51078">
    <property type="entry name" value="ICLR_ED"/>
    <property type="match status" value="1"/>
</dbReference>
<evidence type="ECO:0000313" key="6">
    <source>
        <dbReference type="Proteomes" id="UP000030826"/>
    </source>
</evidence>
<dbReference type="Proteomes" id="UP000030826">
    <property type="component" value="Unassembled WGS sequence"/>
</dbReference>
<dbReference type="SUPFAM" id="SSF46785">
    <property type="entry name" value="Winged helix' DNA-binding domain"/>
    <property type="match status" value="1"/>
</dbReference>
<dbReference type="Pfam" id="PF09339">
    <property type="entry name" value="HTH_IclR"/>
    <property type="match status" value="1"/>
</dbReference>
<dbReference type="InterPro" id="IPR036388">
    <property type="entry name" value="WH-like_DNA-bd_sf"/>
</dbReference>
<dbReference type="GO" id="GO:0045892">
    <property type="term" value="P:negative regulation of DNA-templated transcription"/>
    <property type="evidence" value="ECO:0007669"/>
    <property type="project" value="TreeGrafter"/>
</dbReference>
<dbReference type="AlphaFoldDB" id="A0A0B1Q3W5"/>
<evidence type="ECO:0000256" key="1">
    <source>
        <dbReference type="ARBA" id="ARBA00023015"/>
    </source>
</evidence>
<dbReference type="InterPro" id="IPR050707">
    <property type="entry name" value="HTH_MetabolicPath_Reg"/>
</dbReference>
<evidence type="ECO:0000256" key="3">
    <source>
        <dbReference type="ARBA" id="ARBA00023163"/>
    </source>
</evidence>
<dbReference type="RefSeq" id="WP_039194819.1">
    <property type="nucleotide sequence ID" value="NZ_JRFJ01000004.1"/>
</dbReference>
<evidence type="ECO:0000313" key="5">
    <source>
        <dbReference type="EMBL" id="KHJ54061.1"/>
    </source>
</evidence>
<proteinExistence type="predicted"/>
<dbReference type="InterPro" id="IPR036390">
    <property type="entry name" value="WH_DNA-bd_sf"/>
</dbReference>